<evidence type="ECO:0000256" key="1">
    <source>
        <dbReference type="SAM" id="MobiDB-lite"/>
    </source>
</evidence>
<gene>
    <name evidence="3" type="ORF">OEA41_006782</name>
</gene>
<reference evidence="3" key="1">
    <citation type="submission" date="2022-11" db="EMBL/GenBank/DDBJ databases">
        <title>Chromosomal genome sequence assembly and mating type (MAT) locus characterization of the leprose asexual lichenized fungus Lepraria neglecta (Nyl.) Erichsen.</title>
        <authorList>
            <person name="Allen J.L."/>
            <person name="Pfeffer B."/>
        </authorList>
    </citation>
    <scope>NUCLEOTIDE SEQUENCE</scope>
    <source>
        <strain evidence="3">Allen 5258</strain>
    </source>
</reference>
<comment type="caution">
    <text evidence="3">The sequence shown here is derived from an EMBL/GenBank/DDBJ whole genome shotgun (WGS) entry which is preliminary data.</text>
</comment>
<accession>A0AAD9ZC50</accession>
<dbReference type="AlphaFoldDB" id="A0AAD9ZC50"/>
<dbReference type="EMBL" id="JASNWA010000007">
    <property type="protein sequence ID" value="KAK3173453.1"/>
    <property type="molecule type" value="Genomic_DNA"/>
</dbReference>
<dbReference type="Proteomes" id="UP001276659">
    <property type="component" value="Unassembled WGS sequence"/>
</dbReference>
<feature type="domain" description="DUF7371" evidence="2">
    <location>
        <begin position="421"/>
        <end position="621"/>
    </location>
</feature>
<keyword evidence="4" id="KW-1185">Reference proteome</keyword>
<name>A0AAD9ZC50_9LECA</name>
<sequence>MPATNSPHHLRQFNADMYESVDSACNSPVTTVYVTVPSSPTTETIYAVSPGSSDIEAGAAASNAVTTIVTNSVVSTETVSIIQATSPAGVYSFTEDNGTTTWLSGQTPPSTLSFLTSTAFITLQPVITLSSSVSEGESAQSTSYLTQTLSSTITITETSTHTRTKATSSASSAAAGAYTGLALNGWNVTTLVSVKAGATAGGSIKPSPYESASLRGIASPSANFSRKSTRLLKARQIEDFISASIDGVAVSWANNYDSPNPSTPEATSSTSEAILAISEASHTLVPVTAAIPTSGPVSTTTSISPPSEVASSTSEASHTFVPVTPTAPAFGPISATTSVPPSSPVQTTSSSSEGPTTTAPVYPWDLSIAPSPSATSSSSTITSPSGTPVPSSSFRSNTSTPLGPAATTTASPCGGVYMSPQFVIDFDDLPHFSTGSEPNDTDTPPIFNPYRKLYFEEHFGYVPPPTDPFPPHSPPQLAVYRKEDLNVTVTLDNTGETGSPDGGLLLIGEIGAGPRAYDSAYWIDAYSAWLGCANSGPDDCIITVQGYVYGDNTSLVTQDFTQPPCPGLKNCSLALVEFGDGFRALTGLQIIATVDSNPVDWYMDDLALGWSNNTCTAQLERSSSE</sequence>
<dbReference type="Pfam" id="PF24086">
    <property type="entry name" value="DUF7371"/>
    <property type="match status" value="1"/>
</dbReference>
<dbReference type="InterPro" id="IPR055795">
    <property type="entry name" value="DUF7371"/>
</dbReference>
<evidence type="ECO:0000313" key="3">
    <source>
        <dbReference type="EMBL" id="KAK3173453.1"/>
    </source>
</evidence>
<feature type="compositionally biased region" description="Low complexity" evidence="1">
    <location>
        <begin position="367"/>
        <end position="393"/>
    </location>
</feature>
<feature type="compositionally biased region" description="Low complexity" evidence="1">
    <location>
        <begin position="293"/>
        <end position="307"/>
    </location>
</feature>
<feature type="compositionally biased region" description="Low complexity" evidence="1">
    <location>
        <begin position="332"/>
        <end position="358"/>
    </location>
</feature>
<feature type="compositionally biased region" description="Polar residues" evidence="1">
    <location>
        <begin position="394"/>
        <end position="407"/>
    </location>
</feature>
<evidence type="ECO:0000259" key="2">
    <source>
        <dbReference type="Pfam" id="PF24086"/>
    </source>
</evidence>
<proteinExistence type="predicted"/>
<evidence type="ECO:0000313" key="4">
    <source>
        <dbReference type="Proteomes" id="UP001276659"/>
    </source>
</evidence>
<protein>
    <recommendedName>
        <fullName evidence="2">DUF7371 domain-containing protein</fullName>
    </recommendedName>
</protein>
<organism evidence="3 4">
    <name type="scientific">Lepraria neglecta</name>
    <dbReference type="NCBI Taxonomy" id="209136"/>
    <lineage>
        <taxon>Eukaryota</taxon>
        <taxon>Fungi</taxon>
        <taxon>Dikarya</taxon>
        <taxon>Ascomycota</taxon>
        <taxon>Pezizomycotina</taxon>
        <taxon>Lecanoromycetes</taxon>
        <taxon>OSLEUM clade</taxon>
        <taxon>Lecanoromycetidae</taxon>
        <taxon>Lecanorales</taxon>
        <taxon>Lecanorineae</taxon>
        <taxon>Stereocaulaceae</taxon>
        <taxon>Lepraria</taxon>
    </lineage>
</organism>
<feature type="region of interest" description="Disordered" evidence="1">
    <location>
        <begin position="293"/>
        <end position="407"/>
    </location>
</feature>